<keyword evidence="2" id="KW-1185">Reference proteome</keyword>
<gene>
    <name evidence="1" type="ORF">WB794_09810</name>
</gene>
<dbReference type="Proteomes" id="UP001364472">
    <property type="component" value="Unassembled WGS sequence"/>
</dbReference>
<evidence type="ECO:0000313" key="1">
    <source>
        <dbReference type="EMBL" id="MEJ1249966.1"/>
    </source>
</evidence>
<protein>
    <submittedName>
        <fullName evidence="1">Uncharacterized protein</fullName>
    </submittedName>
</protein>
<dbReference type="EMBL" id="JBBDHC010000013">
    <property type="protein sequence ID" value="MEJ1249966.1"/>
    <property type="molecule type" value="Genomic_DNA"/>
</dbReference>
<evidence type="ECO:0000313" key="2">
    <source>
        <dbReference type="Proteomes" id="UP001364472"/>
    </source>
</evidence>
<dbReference type="RefSeq" id="WP_337335684.1">
    <property type="nucleotide sequence ID" value="NZ_JBBDHC010000013.1"/>
</dbReference>
<sequence length="162" mass="18514">MVVYQKNLGHVASVADWFGLRARKILGALTPRNFLIVLCLCCVETFNAAVPQRKMEYHMDKVGEVYKEKKHELVKSSHGDGINYRIFYGDVNWTGDPDDDIRAFVVFVQYGNEPNWETALQKTASGRKQIALKMPAHILEEDFDIVASACMRLRHRVRTEGV</sequence>
<accession>A0AAW9R5V9</accession>
<dbReference type="AlphaFoldDB" id="A0AAW9R5V9"/>
<reference evidence="1 2" key="1">
    <citation type="journal article" date="2016" name="Antonie Van Leeuwenhoek">
        <title>Denitratimonas tolerans gen. nov., sp. nov., a denitrifying bacterium isolated from a bioreactor for tannery wastewater treatment.</title>
        <authorList>
            <person name="Han S.I."/>
            <person name="Kim J.O."/>
            <person name="Lee Y.R."/>
            <person name="Ekpeghere K.I."/>
            <person name="Koh S.C."/>
            <person name="Whang K.S."/>
        </authorList>
    </citation>
    <scope>NUCLEOTIDE SEQUENCE [LARGE SCALE GENOMIC DNA]</scope>
    <source>
        <strain evidence="1 2">KACC 17565</strain>
    </source>
</reference>
<name>A0AAW9R5V9_9GAMM</name>
<organism evidence="1 2">
    <name type="scientific">Denitratimonas tolerans</name>
    <dbReference type="NCBI Taxonomy" id="1338420"/>
    <lineage>
        <taxon>Bacteria</taxon>
        <taxon>Pseudomonadati</taxon>
        <taxon>Pseudomonadota</taxon>
        <taxon>Gammaproteobacteria</taxon>
        <taxon>Lysobacterales</taxon>
        <taxon>Lysobacteraceae</taxon>
        <taxon>Denitratimonas</taxon>
    </lineage>
</organism>
<comment type="caution">
    <text evidence="1">The sequence shown here is derived from an EMBL/GenBank/DDBJ whole genome shotgun (WGS) entry which is preliminary data.</text>
</comment>
<proteinExistence type="predicted"/>